<evidence type="ECO:0000313" key="3">
    <source>
        <dbReference type="Proteomes" id="UP000536179"/>
    </source>
</evidence>
<evidence type="ECO:0000313" key="2">
    <source>
        <dbReference type="EMBL" id="MBB3208273.1"/>
    </source>
</evidence>
<reference evidence="2 3" key="1">
    <citation type="submission" date="2020-08" db="EMBL/GenBank/DDBJ databases">
        <title>Genomic Encyclopedia of Type Strains, Phase III (KMG-III): the genomes of soil and plant-associated and newly described type strains.</title>
        <authorList>
            <person name="Whitman W."/>
        </authorList>
    </citation>
    <scope>NUCLEOTIDE SEQUENCE [LARGE SCALE GENOMIC DNA]</scope>
    <source>
        <strain evidence="2 3">CECT 8075</strain>
    </source>
</reference>
<evidence type="ECO:0008006" key="4">
    <source>
        <dbReference type="Google" id="ProtNLM"/>
    </source>
</evidence>
<keyword evidence="1" id="KW-0472">Membrane</keyword>
<proteinExistence type="predicted"/>
<dbReference type="AlphaFoldDB" id="A0A7W5E275"/>
<keyword evidence="1" id="KW-1133">Transmembrane helix</keyword>
<organism evidence="2 3">
    <name type="scientific">Aporhodopirellula rubra</name>
    <dbReference type="NCBI Taxonomy" id="980271"/>
    <lineage>
        <taxon>Bacteria</taxon>
        <taxon>Pseudomonadati</taxon>
        <taxon>Planctomycetota</taxon>
        <taxon>Planctomycetia</taxon>
        <taxon>Pirellulales</taxon>
        <taxon>Pirellulaceae</taxon>
        <taxon>Aporhodopirellula</taxon>
    </lineage>
</organism>
<keyword evidence="1" id="KW-0812">Transmembrane</keyword>
<gene>
    <name evidence="2" type="ORF">FHS27_004101</name>
</gene>
<keyword evidence="3" id="KW-1185">Reference proteome</keyword>
<feature type="transmembrane region" description="Helical" evidence="1">
    <location>
        <begin position="34"/>
        <end position="52"/>
    </location>
</feature>
<dbReference type="Proteomes" id="UP000536179">
    <property type="component" value="Unassembled WGS sequence"/>
</dbReference>
<feature type="transmembrane region" description="Helical" evidence="1">
    <location>
        <begin position="7"/>
        <end position="28"/>
    </location>
</feature>
<dbReference type="EMBL" id="JACHXU010000015">
    <property type="protein sequence ID" value="MBB3208273.1"/>
    <property type="molecule type" value="Genomic_DNA"/>
</dbReference>
<comment type="caution">
    <text evidence="2">The sequence shown here is derived from an EMBL/GenBank/DDBJ whole genome shotgun (WGS) entry which is preliminary data.</text>
</comment>
<evidence type="ECO:0000256" key="1">
    <source>
        <dbReference type="SAM" id="Phobius"/>
    </source>
</evidence>
<accession>A0A7W5E275</accession>
<sequence length="352" mass="39089">MRHWVNLALLLVFSTLVLTGVLVFLLPFSQTNTRLHVVSGVVCTALIVKHVLGRIPYLRSAFAIRSKVIGPILRTSVVVFWGGVLVASVTALPPTNWLMDQSYEVRERLQIVRSSSLVGFGQTMPHRRIVVRKAKQDTNASLSIHLGYSTWLDELPTTAVWVESTTGTMIETLYLDESIAYRDEVSGRDATLRRSDVLPIWRHAYTAVSGVDAKGDVDGMTGATQNHRFELDGYLTPGEDNRFVVCVEVNLPGDVNEQWRDVEWGQPSLLYTALIDVDSETPHAILELTGHGGGLQSDGNIRYDLESVTTARGIVDLFLAKLDVPRPEFIEVRESHPIVTYSAARAKAETHE</sequence>
<feature type="transmembrane region" description="Helical" evidence="1">
    <location>
        <begin position="72"/>
        <end position="92"/>
    </location>
</feature>
<protein>
    <recommendedName>
        <fullName evidence="4">DUF4405 domain-containing protein</fullName>
    </recommendedName>
</protein>
<name>A0A7W5E275_9BACT</name>